<evidence type="ECO:0000256" key="1">
    <source>
        <dbReference type="SAM" id="MobiDB-lite"/>
    </source>
</evidence>
<proteinExistence type="predicted"/>
<comment type="caution">
    <text evidence="2">The sequence shown here is derived from an EMBL/GenBank/DDBJ whole genome shotgun (WGS) entry which is preliminary data.</text>
</comment>
<protein>
    <submittedName>
        <fullName evidence="2">Uncharacterized protein</fullName>
    </submittedName>
</protein>
<evidence type="ECO:0000313" key="3">
    <source>
        <dbReference type="Proteomes" id="UP000623467"/>
    </source>
</evidence>
<keyword evidence="3" id="KW-1185">Reference proteome</keyword>
<name>A0A8H6ZBA3_9AGAR</name>
<dbReference type="AlphaFoldDB" id="A0A8H6ZBA3"/>
<accession>A0A8H6ZBA3</accession>
<organism evidence="2 3">
    <name type="scientific">Mycena sanguinolenta</name>
    <dbReference type="NCBI Taxonomy" id="230812"/>
    <lineage>
        <taxon>Eukaryota</taxon>
        <taxon>Fungi</taxon>
        <taxon>Dikarya</taxon>
        <taxon>Basidiomycota</taxon>
        <taxon>Agaricomycotina</taxon>
        <taxon>Agaricomycetes</taxon>
        <taxon>Agaricomycetidae</taxon>
        <taxon>Agaricales</taxon>
        <taxon>Marasmiineae</taxon>
        <taxon>Mycenaceae</taxon>
        <taxon>Mycena</taxon>
    </lineage>
</organism>
<feature type="compositionally biased region" description="Basic and acidic residues" evidence="1">
    <location>
        <begin position="14"/>
        <end position="31"/>
    </location>
</feature>
<reference evidence="2" key="1">
    <citation type="submission" date="2020-05" db="EMBL/GenBank/DDBJ databases">
        <title>Mycena genomes resolve the evolution of fungal bioluminescence.</title>
        <authorList>
            <person name="Tsai I.J."/>
        </authorList>
    </citation>
    <scope>NUCLEOTIDE SEQUENCE</scope>
    <source>
        <strain evidence="2">160909Yilan</strain>
    </source>
</reference>
<evidence type="ECO:0000313" key="2">
    <source>
        <dbReference type="EMBL" id="KAF7374074.1"/>
    </source>
</evidence>
<sequence length="102" mass="10479">MTRKQQTKPPNFWDRLKGRLKSNPDTRERVTESSIGIGGTELHIGAVYGGIGGSGGSGASGGTGGTGQGPNFSAGVMHINSSMYGASRPYDATALVCSKSFV</sequence>
<gene>
    <name evidence="2" type="ORF">MSAN_00288300</name>
</gene>
<dbReference type="EMBL" id="JACAZH010000002">
    <property type="protein sequence ID" value="KAF7374074.1"/>
    <property type="molecule type" value="Genomic_DNA"/>
</dbReference>
<dbReference type="Proteomes" id="UP000623467">
    <property type="component" value="Unassembled WGS sequence"/>
</dbReference>
<feature type="region of interest" description="Disordered" evidence="1">
    <location>
        <begin position="1"/>
        <end position="33"/>
    </location>
</feature>